<organism evidence="1 2">
    <name type="scientific">Etheostoma spectabile</name>
    <name type="common">orangethroat darter</name>
    <dbReference type="NCBI Taxonomy" id="54343"/>
    <lineage>
        <taxon>Eukaryota</taxon>
        <taxon>Metazoa</taxon>
        <taxon>Chordata</taxon>
        <taxon>Craniata</taxon>
        <taxon>Vertebrata</taxon>
        <taxon>Euteleostomi</taxon>
        <taxon>Actinopterygii</taxon>
        <taxon>Neopterygii</taxon>
        <taxon>Teleostei</taxon>
        <taxon>Neoteleostei</taxon>
        <taxon>Acanthomorphata</taxon>
        <taxon>Eupercaria</taxon>
        <taxon>Perciformes</taxon>
        <taxon>Percoidei</taxon>
        <taxon>Percidae</taxon>
        <taxon>Etheostomatinae</taxon>
        <taxon>Etheostoma</taxon>
    </lineage>
</organism>
<evidence type="ECO:0000313" key="2">
    <source>
        <dbReference type="Proteomes" id="UP000327493"/>
    </source>
</evidence>
<gene>
    <name evidence="1" type="ORF">FQN60_013677</name>
</gene>
<dbReference type="EMBL" id="VOFY01000022">
    <property type="protein sequence ID" value="KAA8580719.1"/>
    <property type="molecule type" value="Genomic_DNA"/>
</dbReference>
<sequence length="27" mass="3088">MLPHRHCLPKSVLMFLVCQEPPQGAVR</sequence>
<name>A0A5J5CJ71_9PERO</name>
<protein>
    <submittedName>
        <fullName evidence="1">Uncharacterized protein</fullName>
    </submittedName>
</protein>
<accession>A0A5J5CJ71</accession>
<keyword evidence="2" id="KW-1185">Reference proteome</keyword>
<proteinExistence type="predicted"/>
<reference evidence="1 2" key="1">
    <citation type="submission" date="2019-08" db="EMBL/GenBank/DDBJ databases">
        <title>A chromosome-level genome assembly, high-density linkage maps, and genome scans reveal the genomic architecture of hybrid incompatibilities underlying speciation via character displacement in darters (Percidae: Etheostominae).</title>
        <authorList>
            <person name="Moran R.L."/>
            <person name="Catchen J.M."/>
            <person name="Fuller R.C."/>
        </authorList>
    </citation>
    <scope>NUCLEOTIDE SEQUENCE [LARGE SCALE GENOMIC DNA]</scope>
    <source>
        <strain evidence="1">EspeVRDwgs_2016</strain>
        <tissue evidence="1">Muscle</tissue>
    </source>
</reference>
<dbReference type="Proteomes" id="UP000327493">
    <property type="component" value="Chromosome 22"/>
</dbReference>
<evidence type="ECO:0000313" key="1">
    <source>
        <dbReference type="EMBL" id="KAA8580719.1"/>
    </source>
</evidence>
<comment type="caution">
    <text evidence="1">The sequence shown here is derived from an EMBL/GenBank/DDBJ whole genome shotgun (WGS) entry which is preliminary data.</text>
</comment>
<dbReference type="AlphaFoldDB" id="A0A5J5CJ71"/>